<accession>A0AAV8W124</accession>
<comment type="caution">
    <text evidence="3">The sequence shown here is derived from an EMBL/GenBank/DDBJ whole genome shotgun (WGS) entry which is preliminary data.</text>
</comment>
<keyword evidence="4" id="KW-1185">Reference proteome</keyword>
<evidence type="ECO:0000256" key="1">
    <source>
        <dbReference type="SAM" id="MobiDB-lite"/>
    </source>
</evidence>
<dbReference type="PANTHER" id="PTHR21261">
    <property type="entry name" value="BEAT PROTEIN"/>
    <property type="match status" value="1"/>
</dbReference>
<gene>
    <name evidence="3" type="ORF">NQ315_006290</name>
</gene>
<dbReference type="AlphaFoldDB" id="A0AAV8W124"/>
<dbReference type="InterPro" id="IPR007110">
    <property type="entry name" value="Ig-like_dom"/>
</dbReference>
<dbReference type="PANTHER" id="PTHR21261:SF15">
    <property type="entry name" value="BEATEN PATH IIIA, ISOFORM D-RELATED"/>
    <property type="match status" value="1"/>
</dbReference>
<dbReference type="InterPro" id="IPR036179">
    <property type="entry name" value="Ig-like_dom_sf"/>
</dbReference>
<proteinExistence type="predicted"/>
<dbReference type="Proteomes" id="UP001159042">
    <property type="component" value="Unassembled WGS sequence"/>
</dbReference>
<sequence>MGGPGCVSFTLPAAEPAAHPLRITNFYVPRRATNQVDIDCKYDAGGEKLYDVKWYKDGEQFFRCAGDGSVNEYSVEGVMVRHSGYAAVGACPITLIALTSRSAGEYRCEVTLDITGFPMEWRASRMDLLLPSNKLEEGDGDALKASQRHTSEEGTSISLGNEN</sequence>
<evidence type="ECO:0000313" key="3">
    <source>
        <dbReference type="EMBL" id="KAJ8919761.1"/>
    </source>
</evidence>
<evidence type="ECO:0000259" key="2">
    <source>
        <dbReference type="PROSITE" id="PS50835"/>
    </source>
</evidence>
<dbReference type="SUPFAM" id="SSF48726">
    <property type="entry name" value="Immunoglobulin"/>
    <property type="match status" value="1"/>
</dbReference>
<reference evidence="3 4" key="1">
    <citation type="journal article" date="2023" name="Insect Mol. Biol.">
        <title>Genome sequencing provides insights into the evolution of gene families encoding plant cell wall-degrading enzymes in longhorned beetles.</title>
        <authorList>
            <person name="Shin N.R."/>
            <person name="Okamura Y."/>
            <person name="Kirsch R."/>
            <person name="Pauchet Y."/>
        </authorList>
    </citation>
    <scope>NUCLEOTIDE SEQUENCE [LARGE SCALE GENOMIC DNA]</scope>
    <source>
        <strain evidence="3">EAD_L_NR</strain>
    </source>
</reference>
<feature type="compositionally biased region" description="Polar residues" evidence="1">
    <location>
        <begin position="153"/>
        <end position="163"/>
    </location>
</feature>
<feature type="domain" description="Ig-like" evidence="2">
    <location>
        <begin position="16"/>
        <end position="124"/>
    </location>
</feature>
<name>A0AAV8W124_9CUCU</name>
<organism evidence="3 4">
    <name type="scientific">Exocentrus adspersus</name>
    <dbReference type="NCBI Taxonomy" id="1586481"/>
    <lineage>
        <taxon>Eukaryota</taxon>
        <taxon>Metazoa</taxon>
        <taxon>Ecdysozoa</taxon>
        <taxon>Arthropoda</taxon>
        <taxon>Hexapoda</taxon>
        <taxon>Insecta</taxon>
        <taxon>Pterygota</taxon>
        <taxon>Neoptera</taxon>
        <taxon>Endopterygota</taxon>
        <taxon>Coleoptera</taxon>
        <taxon>Polyphaga</taxon>
        <taxon>Cucujiformia</taxon>
        <taxon>Chrysomeloidea</taxon>
        <taxon>Cerambycidae</taxon>
        <taxon>Lamiinae</taxon>
        <taxon>Acanthocinini</taxon>
        <taxon>Exocentrus</taxon>
    </lineage>
</organism>
<dbReference type="InterPro" id="IPR013783">
    <property type="entry name" value="Ig-like_fold"/>
</dbReference>
<dbReference type="PROSITE" id="PS50835">
    <property type="entry name" value="IG_LIKE"/>
    <property type="match status" value="1"/>
</dbReference>
<dbReference type="Gene3D" id="2.60.40.10">
    <property type="entry name" value="Immunoglobulins"/>
    <property type="match status" value="1"/>
</dbReference>
<feature type="region of interest" description="Disordered" evidence="1">
    <location>
        <begin position="139"/>
        <end position="163"/>
    </location>
</feature>
<dbReference type="EMBL" id="JANEYG010000016">
    <property type="protein sequence ID" value="KAJ8919761.1"/>
    <property type="molecule type" value="Genomic_DNA"/>
</dbReference>
<protein>
    <recommendedName>
        <fullName evidence="2">Ig-like domain-containing protein</fullName>
    </recommendedName>
</protein>
<evidence type="ECO:0000313" key="4">
    <source>
        <dbReference type="Proteomes" id="UP001159042"/>
    </source>
</evidence>